<evidence type="ECO:0000313" key="1">
    <source>
        <dbReference type="EMBL" id="ACK67536.1"/>
    </source>
</evidence>
<keyword evidence="2" id="KW-1185">Reference proteome</keyword>
<dbReference type="Proteomes" id="UP000008204">
    <property type="component" value="Chromosome"/>
</dbReference>
<sequence>MGQEQVQAASLQNTVGIATPILTINLNELSPPPPNFTSITNQFSTVNGQAGVIFSNTVIPAPSNGLFYITSLASFPNIGQEAVSNLNGFTSFSIKFVETQTEAAFSMVTDLTTATFTAKKGGTVVESFSTTTNLTQTNNFFGFTDVQTGFDEILIELNRINNNAIPSARIGAIQLGGGQPEPEEIPEPTFVFGLLAIALLGTKLPRKPLSTSEVKSYPLK</sequence>
<protein>
    <recommendedName>
        <fullName evidence="3">PEP-CTERM protein-sorting domain-containing protein</fullName>
    </recommendedName>
</protein>
<dbReference type="EMBL" id="CP001287">
    <property type="protein sequence ID" value="ACK67536.1"/>
    <property type="molecule type" value="Genomic_DNA"/>
</dbReference>
<dbReference type="eggNOG" id="ENOG5033M9H">
    <property type="taxonomic scope" value="Bacteria"/>
</dbReference>
<name>B7K1J4_RIPO1</name>
<dbReference type="KEGG" id="cyp:PCC8801_3573"/>
<gene>
    <name evidence="1" type="ordered locus">PCC8801_3573</name>
</gene>
<dbReference type="HOGENOM" id="CLU_1243630_0_0_3"/>
<evidence type="ECO:0008006" key="3">
    <source>
        <dbReference type="Google" id="ProtNLM"/>
    </source>
</evidence>
<proteinExistence type="predicted"/>
<reference evidence="2" key="1">
    <citation type="journal article" date="2011" name="MBio">
        <title>Novel metabolic attributes of the genus Cyanothece, comprising a group of unicellular nitrogen-fixing Cyanobacteria.</title>
        <authorList>
            <person name="Bandyopadhyay A."/>
            <person name="Elvitigala T."/>
            <person name="Welsh E."/>
            <person name="Stockel J."/>
            <person name="Liberton M."/>
            <person name="Min H."/>
            <person name="Sherman L.A."/>
            <person name="Pakrasi H.B."/>
        </authorList>
    </citation>
    <scope>NUCLEOTIDE SEQUENCE [LARGE SCALE GENOMIC DNA]</scope>
    <source>
        <strain evidence="2">PCC 8801</strain>
    </source>
</reference>
<evidence type="ECO:0000313" key="2">
    <source>
        <dbReference type="Proteomes" id="UP000008204"/>
    </source>
</evidence>
<dbReference type="AlphaFoldDB" id="B7K1J4"/>
<organism evidence="1 2">
    <name type="scientific">Rippkaea orientalis (strain PCC 8801 / RF-1)</name>
    <name type="common">Cyanothece sp. (strain PCC 8801)</name>
    <dbReference type="NCBI Taxonomy" id="41431"/>
    <lineage>
        <taxon>Bacteria</taxon>
        <taxon>Bacillati</taxon>
        <taxon>Cyanobacteriota</taxon>
        <taxon>Cyanophyceae</taxon>
        <taxon>Oscillatoriophycideae</taxon>
        <taxon>Chroococcales</taxon>
        <taxon>Aphanothecaceae</taxon>
        <taxon>Rippkaea</taxon>
        <taxon>Rippkaea orientalis</taxon>
    </lineage>
</organism>
<accession>B7K1J4</accession>